<keyword evidence="6 8" id="KW-0067">ATP-binding</keyword>
<dbReference type="InterPro" id="IPR042199">
    <property type="entry name" value="AsparK_Bifunc_asparK/hSer_DH"/>
</dbReference>
<comment type="similarity">
    <text evidence="2 9">Belongs to the aspartokinase family.</text>
</comment>
<evidence type="ECO:0000256" key="9">
    <source>
        <dbReference type="RuleBase" id="RU003448"/>
    </source>
</evidence>
<dbReference type="GO" id="GO:0005524">
    <property type="term" value="F:ATP binding"/>
    <property type="evidence" value="ECO:0007669"/>
    <property type="project" value="UniProtKB-KW"/>
</dbReference>
<dbReference type="Gene3D" id="3.40.1160.10">
    <property type="entry name" value="Acetylglutamate kinase-like"/>
    <property type="match status" value="1"/>
</dbReference>
<dbReference type="Pfam" id="PF22468">
    <property type="entry name" value="ACT_9"/>
    <property type="match status" value="1"/>
</dbReference>
<dbReference type="InterPro" id="IPR045865">
    <property type="entry name" value="ACT-like_dom_sf"/>
</dbReference>
<dbReference type="NCBIfam" id="NF006570">
    <property type="entry name" value="PRK09084.1"/>
    <property type="match status" value="1"/>
</dbReference>
<keyword evidence="14" id="KW-1185">Reference proteome</keyword>
<dbReference type="PANTHER" id="PTHR21499:SF59">
    <property type="entry name" value="ASPARTOKINASE"/>
    <property type="match status" value="1"/>
</dbReference>
<dbReference type="InterPro" id="IPR001048">
    <property type="entry name" value="Asp/Glu/Uridylate_kinase"/>
</dbReference>
<dbReference type="AlphaFoldDB" id="A0A1Y6FXX6"/>
<dbReference type="SUPFAM" id="SSF53633">
    <property type="entry name" value="Carbamate kinase-like"/>
    <property type="match status" value="1"/>
</dbReference>
<dbReference type="Proteomes" id="UP000194450">
    <property type="component" value="Unassembled WGS sequence"/>
</dbReference>
<dbReference type="GO" id="GO:0005829">
    <property type="term" value="C:cytosol"/>
    <property type="evidence" value="ECO:0007669"/>
    <property type="project" value="TreeGrafter"/>
</dbReference>
<dbReference type="RefSeq" id="WP_198678039.1">
    <property type="nucleotide sequence ID" value="NZ_FXWH01000004.1"/>
</dbReference>
<dbReference type="Pfam" id="PF00696">
    <property type="entry name" value="AA_kinase"/>
    <property type="match status" value="1"/>
</dbReference>
<comment type="pathway">
    <text evidence="1 10">Amino-acid biosynthesis; L-lysine biosynthesis via DAP pathway; (S)-tetrahydrodipicolinate from L-aspartate: step 1/4.</text>
</comment>
<proteinExistence type="inferred from homology"/>
<dbReference type="InterPro" id="IPR018042">
    <property type="entry name" value="Aspartate_kinase_CS"/>
</dbReference>
<keyword evidence="3 9" id="KW-0808">Transferase</keyword>
<gene>
    <name evidence="13" type="ORF">SAMN06297229_2408</name>
</gene>
<dbReference type="PROSITE" id="PS00324">
    <property type="entry name" value="ASPARTOKINASE"/>
    <property type="match status" value="1"/>
</dbReference>
<dbReference type="PANTHER" id="PTHR21499">
    <property type="entry name" value="ASPARTATE KINASE"/>
    <property type="match status" value="1"/>
</dbReference>
<dbReference type="GO" id="GO:0009090">
    <property type="term" value="P:homoserine biosynthetic process"/>
    <property type="evidence" value="ECO:0007669"/>
    <property type="project" value="TreeGrafter"/>
</dbReference>
<comment type="catalytic activity">
    <reaction evidence="7 9">
        <text>L-aspartate + ATP = 4-phospho-L-aspartate + ADP</text>
        <dbReference type="Rhea" id="RHEA:23776"/>
        <dbReference type="ChEBI" id="CHEBI:29991"/>
        <dbReference type="ChEBI" id="CHEBI:30616"/>
        <dbReference type="ChEBI" id="CHEBI:57535"/>
        <dbReference type="ChEBI" id="CHEBI:456216"/>
        <dbReference type="EC" id="2.7.2.4"/>
    </reaction>
</comment>
<feature type="binding site" evidence="8">
    <location>
        <begin position="5"/>
        <end position="8"/>
    </location>
    <ligand>
        <name>ATP</name>
        <dbReference type="ChEBI" id="CHEBI:30616"/>
    </ligand>
</feature>
<dbReference type="UniPathway" id="UPA00050">
    <property type="reaction ID" value="UER00461"/>
</dbReference>
<evidence type="ECO:0000256" key="4">
    <source>
        <dbReference type="ARBA" id="ARBA00022741"/>
    </source>
</evidence>
<dbReference type="EMBL" id="FXWH01000004">
    <property type="protein sequence ID" value="SMQ80789.1"/>
    <property type="molecule type" value="Genomic_DNA"/>
</dbReference>
<feature type="binding site" evidence="8">
    <location>
        <position position="235"/>
    </location>
    <ligand>
        <name>ATP</name>
        <dbReference type="ChEBI" id="CHEBI:30616"/>
    </ligand>
</feature>
<evidence type="ECO:0000256" key="1">
    <source>
        <dbReference type="ARBA" id="ARBA00004766"/>
    </source>
</evidence>
<dbReference type="SUPFAM" id="SSF55021">
    <property type="entry name" value="ACT-like"/>
    <property type="match status" value="2"/>
</dbReference>
<dbReference type="Gene3D" id="3.30.70.260">
    <property type="match status" value="2"/>
</dbReference>
<dbReference type="NCBIfam" id="TIGR00657">
    <property type="entry name" value="asp_kinases"/>
    <property type="match status" value="1"/>
</dbReference>
<dbReference type="UniPathway" id="UPA00051">
    <property type="reaction ID" value="UER00462"/>
</dbReference>
<organism evidence="13 14">
    <name type="scientific">Pseudidiomarina planktonica</name>
    <dbReference type="NCBI Taxonomy" id="1323738"/>
    <lineage>
        <taxon>Bacteria</taxon>
        <taxon>Pseudomonadati</taxon>
        <taxon>Pseudomonadota</taxon>
        <taxon>Gammaproteobacteria</taxon>
        <taxon>Alteromonadales</taxon>
        <taxon>Idiomarinaceae</taxon>
        <taxon>Pseudidiomarina</taxon>
    </lineage>
</organism>
<accession>A0A1Y6FXX6</accession>
<evidence type="ECO:0000313" key="13">
    <source>
        <dbReference type="EMBL" id="SMQ80789.1"/>
    </source>
</evidence>
<feature type="binding site" evidence="8">
    <location>
        <begin position="224"/>
        <end position="225"/>
    </location>
    <ligand>
        <name>ATP</name>
        <dbReference type="ChEBI" id="CHEBI:30616"/>
    </ligand>
</feature>
<feature type="binding site" evidence="8">
    <location>
        <begin position="260"/>
        <end position="261"/>
    </location>
    <ligand>
        <name>ATP</name>
        <dbReference type="ChEBI" id="CHEBI:30616"/>
    </ligand>
</feature>
<dbReference type="InterPro" id="IPR005260">
    <property type="entry name" value="Asp_kin_monofn"/>
</dbReference>
<evidence type="ECO:0000256" key="2">
    <source>
        <dbReference type="ARBA" id="ARBA00010122"/>
    </source>
</evidence>
<dbReference type="UniPathway" id="UPA00034">
    <property type="reaction ID" value="UER00015"/>
</dbReference>
<evidence type="ECO:0000313" key="14">
    <source>
        <dbReference type="Proteomes" id="UP000194450"/>
    </source>
</evidence>
<dbReference type="Gene3D" id="1.20.120.1320">
    <property type="entry name" value="Aspartokinase, catalytic domain"/>
    <property type="match status" value="1"/>
</dbReference>
<dbReference type="EC" id="2.7.2.4" evidence="9"/>
<dbReference type="InterPro" id="IPR036393">
    <property type="entry name" value="AceGlu_kinase-like_sf"/>
</dbReference>
<reference evidence="14" key="1">
    <citation type="submission" date="2017-04" db="EMBL/GenBank/DDBJ databases">
        <authorList>
            <person name="Varghese N."/>
            <person name="Submissions S."/>
        </authorList>
    </citation>
    <scope>NUCLEOTIDE SEQUENCE [LARGE SCALE GENOMIC DNA]</scope>
</reference>
<name>A0A1Y6FXX6_9GAMM</name>
<evidence type="ECO:0000256" key="10">
    <source>
        <dbReference type="RuleBase" id="RU004249"/>
    </source>
</evidence>
<keyword evidence="4 8" id="KW-0547">Nucleotide-binding</keyword>
<feature type="binding site" evidence="8">
    <location>
        <position position="46"/>
    </location>
    <ligand>
        <name>substrate</name>
    </ligand>
</feature>
<keyword evidence="5 9" id="KW-0418">Kinase</keyword>
<evidence type="ECO:0000256" key="8">
    <source>
        <dbReference type="PIRSR" id="PIRSR000726-1"/>
    </source>
</evidence>
<comment type="pathway">
    <text evidence="10">Amino-acid biosynthesis; L-methionine biosynthesis via de novo pathway; L-homoserine from L-aspartate: step 1/3.</text>
</comment>
<evidence type="ECO:0000256" key="7">
    <source>
        <dbReference type="ARBA" id="ARBA00047872"/>
    </source>
</evidence>
<dbReference type="PIRSF" id="PIRSF000726">
    <property type="entry name" value="Asp_kin"/>
    <property type="match status" value="1"/>
</dbReference>
<protein>
    <recommendedName>
        <fullName evidence="9">Aspartokinase</fullName>
        <ecNumber evidence="9">2.7.2.4</ecNumber>
    </recommendedName>
</protein>
<dbReference type="GO" id="GO:0009089">
    <property type="term" value="P:lysine biosynthetic process via diaminopimelate"/>
    <property type="evidence" value="ECO:0007669"/>
    <property type="project" value="UniProtKB-UniPathway"/>
</dbReference>
<keyword evidence="10" id="KW-0028">Amino-acid biosynthesis</keyword>
<sequence length="451" mass="48139">MQILKFGGTSVADPQALARSVAIINDQSLQNKGAQLVVVSAAAGVTNALLAIADATTPATISANKEFIYERQQQFLAELPKSTDYANWLAESLAPLFAELDAAVACRGAERDRLISLGERFSARVVSAYLQHAGRYARYVAASSMLVTDNTFGHAEPDPAATRAAIQTVLAPELRNDNQLVMVCEGFIGATPAGEITTLGRGGSDYSAALLAEALDADLVQIWTDVKGLYSTDPRIVPQAQPLAELSFAQAAELATFGAKVLHPKTLWPAMRSDIPVFIGSTLDPSGGTTIRREVDSKEAFTALALRPNQTLLKITSPDMLYSYGFLAKTFAILAEHRISVDLVTTSEISVALTLDQRGSEQALSDQVLKALSALGKVEIKQNLALVAVVGASLNTQPQVAATIFSALGDMNVRLICHGASPHNLCVLVDDEQGPQAIVQLHQQLFRHLHT</sequence>
<evidence type="ECO:0000256" key="5">
    <source>
        <dbReference type="ARBA" id="ARBA00022777"/>
    </source>
</evidence>
<evidence type="ECO:0000256" key="3">
    <source>
        <dbReference type="ARBA" id="ARBA00022679"/>
    </source>
</evidence>
<feature type="binding site" evidence="8">
    <location>
        <position position="119"/>
    </location>
    <ligand>
        <name>substrate</name>
    </ligand>
</feature>
<evidence type="ECO:0000256" key="6">
    <source>
        <dbReference type="ARBA" id="ARBA00022840"/>
    </source>
</evidence>
<dbReference type="InterPro" id="IPR054352">
    <property type="entry name" value="ACT_Aspartokinase"/>
</dbReference>
<comment type="pathway">
    <text evidence="10">Amino-acid biosynthesis; L-threonine biosynthesis; L-threonine from L-aspartate: step 1/5.</text>
</comment>
<feature type="domain" description="Aspartokinase ACT" evidence="12">
    <location>
        <begin position="387"/>
        <end position="444"/>
    </location>
</feature>
<feature type="binding site" evidence="8">
    <location>
        <position position="230"/>
    </location>
    <ligand>
        <name>ATP</name>
        <dbReference type="ChEBI" id="CHEBI:30616"/>
    </ligand>
</feature>
<dbReference type="GO" id="GO:0009088">
    <property type="term" value="P:threonine biosynthetic process"/>
    <property type="evidence" value="ECO:0007669"/>
    <property type="project" value="UniProtKB-UniPathway"/>
</dbReference>
<evidence type="ECO:0000259" key="12">
    <source>
        <dbReference type="Pfam" id="PF22468"/>
    </source>
</evidence>
<dbReference type="InterPro" id="IPR001341">
    <property type="entry name" value="Asp_kinase"/>
</dbReference>
<feature type="domain" description="Aspartate/glutamate/uridylate kinase" evidence="11">
    <location>
        <begin position="2"/>
        <end position="280"/>
    </location>
</feature>
<dbReference type="GO" id="GO:0004072">
    <property type="term" value="F:aspartate kinase activity"/>
    <property type="evidence" value="ECO:0007669"/>
    <property type="project" value="UniProtKB-EC"/>
</dbReference>
<evidence type="ECO:0000259" key="11">
    <source>
        <dbReference type="Pfam" id="PF00696"/>
    </source>
</evidence>